<evidence type="ECO:0000256" key="2">
    <source>
        <dbReference type="ARBA" id="ARBA00009477"/>
    </source>
</evidence>
<dbReference type="PANTHER" id="PTHR30469">
    <property type="entry name" value="MULTIDRUG RESISTANCE PROTEIN MDTA"/>
    <property type="match status" value="1"/>
</dbReference>
<dbReference type="SUPFAM" id="SSF111369">
    <property type="entry name" value="HlyD-like secretion proteins"/>
    <property type="match status" value="1"/>
</dbReference>
<feature type="domain" description="Multidrug resistance protein MdtA-like barrel-sandwich hybrid" evidence="6">
    <location>
        <begin position="17"/>
        <end position="136"/>
    </location>
</feature>
<dbReference type="Proteomes" id="UP000286715">
    <property type="component" value="Unassembled WGS sequence"/>
</dbReference>
<dbReference type="InterPro" id="IPR006143">
    <property type="entry name" value="RND_pump_MFP"/>
</dbReference>
<evidence type="ECO:0000259" key="8">
    <source>
        <dbReference type="Pfam" id="PF25967"/>
    </source>
</evidence>
<dbReference type="GO" id="GO:1990281">
    <property type="term" value="C:efflux pump complex"/>
    <property type="evidence" value="ECO:0007669"/>
    <property type="project" value="TreeGrafter"/>
</dbReference>
<dbReference type="InterPro" id="IPR058792">
    <property type="entry name" value="Beta-barrel_RND_2"/>
</dbReference>
<dbReference type="InterPro" id="IPR058624">
    <property type="entry name" value="MdtA-like_HH"/>
</dbReference>
<feature type="coiled-coil region" evidence="4">
    <location>
        <begin position="50"/>
        <end position="108"/>
    </location>
</feature>
<keyword evidence="10" id="KW-1185">Reference proteome</keyword>
<dbReference type="Gene3D" id="2.40.50.100">
    <property type="match status" value="1"/>
</dbReference>
<dbReference type="Gene3D" id="2.40.30.170">
    <property type="match status" value="1"/>
</dbReference>
<comment type="caution">
    <text evidence="9">The sequence shown here is derived from an EMBL/GenBank/DDBJ whole genome shotgun (WGS) entry which is preliminary data.</text>
</comment>
<evidence type="ECO:0000259" key="5">
    <source>
        <dbReference type="Pfam" id="PF25876"/>
    </source>
</evidence>
<feature type="domain" description="CusB-like beta-barrel" evidence="7">
    <location>
        <begin position="150"/>
        <end position="221"/>
    </location>
</feature>
<dbReference type="Pfam" id="PF25876">
    <property type="entry name" value="HH_MFP_RND"/>
    <property type="match status" value="1"/>
</dbReference>
<dbReference type="AlphaFoldDB" id="A0A401XNS1"/>
<sequence>MAEETFVTNAEVLPFEWVDITAEVAAKVLTIHFDEGKPVKKGDILVKLDAEEATARMLSLEAQLELAEKHFYRTEALYKQGGVSAEEYETAKSKYQQLKADLSAARAVVNKHTIRAPFDGITGVRNFSPGTFVNPQQVLVKLWQTNLLKVEIDLPERYSGYVSPGDEVEIRSQFHPDALMASVYAVEPVIDKILRSSKVRAKIANSERKLTPGTFVKATIKLKNNGNALKIPAECIVPQLGKLIVYTIDSGLVKPKPVEISQRNPVFVEVVDGLQPGDTVIASGLLQIRPGMPVVPSKPVSLQNAL</sequence>
<evidence type="ECO:0000313" key="9">
    <source>
        <dbReference type="EMBL" id="GCD78674.1"/>
    </source>
</evidence>
<evidence type="ECO:0000256" key="1">
    <source>
        <dbReference type="ARBA" id="ARBA00004196"/>
    </source>
</evidence>
<dbReference type="GO" id="GO:0015562">
    <property type="term" value="F:efflux transmembrane transporter activity"/>
    <property type="evidence" value="ECO:0007669"/>
    <property type="project" value="TreeGrafter"/>
</dbReference>
<feature type="domain" description="Multidrug resistance protein MdtA-like C-terminal permuted SH3" evidence="8">
    <location>
        <begin position="249"/>
        <end position="285"/>
    </location>
</feature>
<dbReference type="Gene3D" id="1.10.287.470">
    <property type="entry name" value="Helix hairpin bin"/>
    <property type="match status" value="1"/>
</dbReference>
<dbReference type="EMBL" id="BHZE01000031">
    <property type="protein sequence ID" value="GCD78674.1"/>
    <property type="molecule type" value="Genomic_DNA"/>
</dbReference>
<dbReference type="Pfam" id="PF25967">
    <property type="entry name" value="RND-MFP_C"/>
    <property type="match status" value="1"/>
</dbReference>
<reference evidence="9 10" key="1">
    <citation type="submission" date="2018-11" db="EMBL/GenBank/DDBJ databases">
        <title>Schleiferia aggregans sp. nov., a moderately thermophilic heterotrophic bacterium isolated from microbial mats at a terrestrial hot spring.</title>
        <authorList>
            <person name="Iino T."/>
            <person name="Ohkuma M."/>
            <person name="Haruta S."/>
        </authorList>
    </citation>
    <scope>NUCLEOTIDE SEQUENCE [LARGE SCALE GENOMIC DNA]</scope>
    <source>
        <strain evidence="9 10">LA</strain>
    </source>
</reference>
<accession>A0A401XNS1</accession>
<feature type="domain" description="Multidrug resistance protein MdtA-like alpha-helical hairpin" evidence="5">
    <location>
        <begin position="52"/>
        <end position="111"/>
    </location>
</feature>
<evidence type="ECO:0000259" key="7">
    <source>
        <dbReference type="Pfam" id="PF25954"/>
    </source>
</evidence>
<evidence type="ECO:0000256" key="4">
    <source>
        <dbReference type="SAM" id="Coils"/>
    </source>
</evidence>
<dbReference type="InterPro" id="IPR058625">
    <property type="entry name" value="MdtA-like_BSH"/>
</dbReference>
<evidence type="ECO:0000256" key="3">
    <source>
        <dbReference type="ARBA" id="ARBA00022448"/>
    </source>
</evidence>
<gene>
    <name evidence="9" type="ORF">JCM31826_21560</name>
</gene>
<keyword evidence="4" id="KW-0175">Coiled coil</keyword>
<dbReference type="Pfam" id="PF25954">
    <property type="entry name" value="Beta-barrel_RND_2"/>
    <property type="match status" value="1"/>
</dbReference>
<evidence type="ECO:0000313" key="10">
    <source>
        <dbReference type="Proteomes" id="UP000286715"/>
    </source>
</evidence>
<evidence type="ECO:0000259" key="6">
    <source>
        <dbReference type="Pfam" id="PF25917"/>
    </source>
</evidence>
<proteinExistence type="inferred from homology"/>
<organism evidence="9 10">
    <name type="scientific">Thermaurantimonas aggregans</name>
    <dbReference type="NCBI Taxonomy" id="2173829"/>
    <lineage>
        <taxon>Bacteria</taxon>
        <taxon>Pseudomonadati</taxon>
        <taxon>Bacteroidota</taxon>
        <taxon>Flavobacteriia</taxon>
        <taxon>Flavobacteriales</taxon>
        <taxon>Schleiferiaceae</taxon>
        <taxon>Thermaurantimonas</taxon>
    </lineage>
</organism>
<dbReference type="Pfam" id="PF25917">
    <property type="entry name" value="BSH_RND"/>
    <property type="match status" value="1"/>
</dbReference>
<comment type="similarity">
    <text evidence="2">Belongs to the membrane fusion protein (MFP) (TC 8.A.1) family.</text>
</comment>
<keyword evidence="3" id="KW-0813">Transport</keyword>
<dbReference type="Gene3D" id="2.40.420.20">
    <property type="match status" value="1"/>
</dbReference>
<comment type="subcellular location">
    <subcellularLocation>
        <location evidence="1">Cell envelope</location>
    </subcellularLocation>
</comment>
<name>A0A401XNS1_9FLAO</name>
<dbReference type="InterPro" id="IPR058627">
    <property type="entry name" value="MdtA-like_C"/>
</dbReference>
<dbReference type="PANTHER" id="PTHR30469:SF36">
    <property type="entry name" value="BLL3903 PROTEIN"/>
    <property type="match status" value="1"/>
</dbReference>
<protein>
    <submittedName>
        <fullName evidence="9">MexH family multidrug efflux RND transporter periplasmic adaptor subunit</fullName>
    </submittedName>
</protein>
<dbReference type="NCBIfam" id="TIGR01730">
    <property type="entry name" value="RND_mfp"/>
    <property type="match status" value="1"/>
</dbReference>